<keyword evidence="1" id="KW-0175">Coiled coil</keyword>
<keyword evidence="4" id="KW-1185">Reference proteome</keyword>
<dbReference type="EMBL" id="JAWWNJ010000076">
    <property type="protein sequence ID" value="KAK7006230.1"/>
    <property type="molecule type" value="Genomic_DNA"/>
</dbReference>
<dbReference type="Pfam" id="PF25534">
    <property type="entry name" value="DUF7918"/>
    <property type="match status" value="1"/>
</dbReference>
<dbReference type="Proteomes" id="UP001362999">
    <property type="component" value="Unassembled WGS sequence"/>
</dbReference>
<evidence type="ECO:0000313" key="3">
    <source>
        <dbReference type="EMBL" id="KAK7006230.1"/>
    </source>
</evidence>
<protein>
    <recommendedName>
        <fullName evidence="2">DUF7918 domain-containing protein</fullName>
    </recommendedName>
</protein>
<dbReference type="PANTHER" id="PTHR36223:SF1">
    <property type="entry name" value="TRANSCRIPTION ELONGATION FACTOR EAF N-TERMINAL DOMAIN-CONTAINING PROTEIN"/>
    <property type="match status" value="1"/>
</dbReference>
<accession>A0AAW0ACH2</accession>
<evidence type="ECO:0000256" key="1">
    <source>
        <dbReference type="SAM" id="Coils"/>
    </source>
</evidence>
<gene>
    <name evidence="3" type="ORF">R3P38DRAFT_3037434</name>
</gene>
<reference evidence="3 4" key="1">
    <citation type="journal article" date="2024" name="J Genomics">
        <title>Draft genome sequencing and assembly of Favolaschia claudopus CIRM-BRFM 2984 isolated from oak limbs.</title>
        <authorList>
            <person name="Navarro D."/>
            <person name="Drula E."/>
            <person name="Chaduli D."/>
            <person name="Cazenave R."/>
            <person name="Ahrendt S."/>
            <person name="Wang J."/>
            <person name="Lipzen A."/>
            <person name="Daum C."/>
            <person name="Barry K."/>
            <person name="Grigoriev I.V."/>
            <person name="Favel A."/>
            <person name="Rosso M.N."/>
            <person name="Martin F."/>
        </authorList>
    </citation>
    <scope>NUCLEOTIDE SEQUENCE [LARGE SCALE GENOMIC DNA]</scope>
    <source>
        <strain evidence="3 4">CIRM-BRFM 2984</strain>
    </source>
</reference>
<dbReference type="AlphaFoldDB" id="A0AAW0ACH2"/>
<feature type="coiled-coil region" evidence="1">
    <location>
        <begin position="227"/>
        <end position="254"/>
    </location>
</feature>
<name>A0AAW0ACH2_9AGAR</name>
<evidence type="ECO:0000259" key="2">
    <source>
        <dbReference type="Pfam" id="PF25534"/>
    </source>
</evidence>
<feature type="domain" description="DUF7918" evidence="2">
    <location>
        <begin position="10"/>
        <end position="206"/>
    </location>
</feature>
<dbReference type="InterPro" id="IPR057678">
    <property type="entry name" value="DUF7918"/>
</dbReference>
<proteinExistence type="predicted"/>
<comment type="caution">
    <text evidence="3">The sequence shown here is derived from an EMBL/GenBank/DDBJ whole genome shotgun (WGS) entry which is preliminary data.</text>
</comment>
<organism evidence="3 4">
    <name type="scientific">Favolaschia claudopus</name>
    <dbReference type="NCBI Taxonomy" id="2862362"/>
    <lineage>
        <taxon>Eukaryota</taxon>
        <taxon>Fungi</taxon>
        <taxon>Dikarya</taxon>
        <taxon>Basidiomycota</taxon>
        <taxon>Agaricomycotina</taxon>
        <taxon>Agaricomycetes</taxon>
        <taxon>Agaricomycetidae</taxon>
        <taxon>Agaricales</taxon>
        <taxon>Marasmiineae</taxon>
        <taxon>Mycenaceae</taxon>
        <taxon>Favolaschia</taxon>
    </lineage>
</organism>
<evidence type="ECO:0000313" key="4">
    <source>
        <dbReference type="Proteomes" id="UP001362999"/>
    </source>
</evidence>
<dbReference type="PANTHER" id="PTHR36223">
    <property type="entry name" value="BETA-LACTAMASE-TYPE TRANSPEPTIDASE FOLD DOMAIN CONTAINING PROTEIN"/>
    <property type="match status" value="1"/>
</dbReference>
<sequence>MQLGQFSAFISVDGVPLPEFSIEYSPDGLEGTCWIASEDDKEFRVEFKDKNSLVSYPISVKTRVDGTSCGSKLLKTRRGTNISTGKRDSVASSATTRRQLKFGRQLLTDDDSYLQTAIPAELGSISVIFRHVKSCDRLTQVGTRGDLEPTVLHERSKKGMGHSVQFGPEFHRVNKAQSHSKTIKTLATLIFRYRPIDLLRARGIAPSNAGRSNVADDDFLKSDDDVDEDEDIEIKRLEARLASLKNKKQTKHVKQERSTVKKEIKSEKIDFIPGEVIDLT</sequence>